<evidence type="ECO:0000313" key="1">
    <source>
        <dbReference type="EMBL" id="KAL0486044.1"/>
    </source>
</evidence>
<dbReference type="Proteomes" id="UP001431209">
    <property type="component" value="Unassembled WGS sequence"/>
</dbReference>
<protein>
    <submittedName>
        <fullName evidence="1">Uncharacterized protein</fullName>
    </submittedName>
</protein>
<organism evidence="1 2">
    <name type="scientific">Acrasis kona</name>
    <dbReference type="NCBI Taxonomy" id="1008807"/>
    <lineage>
        <taxon>Eukaryota</taxon>
        <taxon>Discoba</taxon>
        <taxon>Heterolobosea</taxon>
        <taxon>Tetramitia</taxon>
        <taxon>Eutetramitia</taxon>
        <taxon>Acrasidae</taxon>
        <taxon>Acrasis</taxon>
    </lineage>
</organism>
<reference evidence="1 2" key="1">
    <citation type="submission" date="2024-03" db="EMBL/GenBank/DDBJ databases">
        <title>The Acrasis kona genome and developmental transcriptomes reveal deep origins of eukaryotic multicellular pathways.</title>
        <authorList>
            <person name="Sheikh S."/>
            <person name="Fu C.-J."/>
            <person name="Brown M.W."/>
            <person name="Baldauf S.L."/>
        </authorList>
    </citation>
    <scope>NUCLEOTIDE SEQUENCE [LARGE SCALE GENOMIC DNA]</scope>
    <source>
        <strain evidence="1 2">ATCC MYA-3509</strain>
    </source>
</reference>
<gene>
    <name evidence="1" type="ORF">AKO1_012225</name>
</gene>
<accession>A0AAW2ZBA7</accession>
<sequence length="607" mass="69266">MIIHSIVIGLFNFDQFVNVILMNMMRHLLKRMNENRIQMIGIKRLLTLIKLACLDPNENVNAHEESFDQLLESMDHHSVSISMDSISCQYLMIWNTTKNHSSNHMPSTMIKSILEILNNLKCDASHELNHDKQKIINVLNQFLILFFTHPTCIKKFSSLHFMIHKMIDKVHHAPKPIDKNKIMNDFMNAISEFTNDPIAWSQLDDFITPLMNCKPDPMKSWYHAVIMYIHLNKCRKVESGESLFHRVVSALLNHDKNAINHGGKIYFAHLISNQCKLPTFSGLIKEVIECFESLLSIPDDNNNVMMNNSNSSNSNGGGGGNYQSTSNTQKWYLICYIAIELSRSDFKIANIIISTLCNHMRFLTIKASCTPLIPMGTFKSNNNGMQNLQSRLQVLLVLLRKTLLSSCLLVHSNKSSSCTLIPSDSNFSNKSVLEILVTTLLHLLDDRIVTCTLQVQQPKCFEMICESLLELQKSDTVEHKKIGIMINEHMDKKLSTMLNKKNVEHLPKLNGMASPIHHGGVGNQNSNFESNWNLISDHVAVCETCGYTHGQMTPHLFKGKVHKRAELMYDSNHQHASSNGGMNVVVGHKRRREDEFDTKEHKRHKNE</sequence>
<name>A0AAW2ZBA7_9EUKA</name>
<dbReference type="EMBL" id="JAOPGA020001197">
    <property type="protein sequence ID" value="KAL0486044.1"/>
    <property type="molecule type" value="Genomic_DNA"/>
</dbReference>
<evidence type="ECO:0000313" key="2">
    <source>
        <dbReference type="Proteomes" id="UP001431209"/>
    </source>
</evidence>
<comment type="caution">
    <text evidence="1">The sequence shown here is derived from an EMBL/GenBank/DDBJ whole genome shotgun (WGS) entry which is preliminary data.</text>
</comment>
<keyword evidence="2" id="KW-1185">Reference proteome</keyword>
<proteinExistence type="predicted"/>
<dbReference type="AlphaFoldDB" id="A0AAW2ZBA7"/>